<organism evidence="1 2">
    <name type="scientific">Ilex paraguariensis</name>
    <name type="common">yerba mate</name>
    <dbReference type="NCBI Taxonomy" id="185542"/>
    <lineage>
        <taxon>Eukaryota</taxon>
        <taxon>Viridiplantae</taxon>
        <taxon>Streptophyta</taxon>
        <taxon>Embryophyta</taxon>
        <taxon>Tracheophyta</taxon>
        <taxon>Spermatophyta</taxon>
        <taxon>Magnoliopsida</taxon>
        <taxon>eudicotyledons</taxon>
        <taxon>Gunneridae</taxon>
        <taxon>Pentapetalae</taxon>
        <taxon>asterids</taxon>
        <taxon>campanulids</taxon>
        <taxon>Aquifoliales</taxon>
        <taxon>Aquifoliaceae</taxon>
        <taxon>Ilex</taxon>
    </lineage>
</organism>
<dbReference type="Proteomes" id="UP001642360">
    <property type="component" value="Unassembled WGS sequence"/>
</dbReference>
<sequence>MGTKVPKTRTKVCGNACKRNPTENFIFEDRLSVPIFSVCSSSSGWLKQRISQGLKLSDKSGNKKFCLLSCMESSEGCLWAGQGASDPNMSPAYSLPSPSCEVGVPSIAYGIVGNSPTRNT</sequence>
<dbReference type="AlphaFoldDB" id="A0ABC8RGR6"/>
<proteinExistence type="predicted"/>
<name>A0ABC8RGR6_9AQUA</name>
<evidence type="ECO:0000313" key="2">
    <source>
        <dbReference type="Proteomes" id="UP001642360"/>
    </source>
</evidence>
<reference evidence="1 2" key="1">
    <citation type="submission" date="2024-02" db="EMBL/GenBank/DDBJ databases">
        <authorList>
            <person name="Vignale AGUSTIN F."/>
            <person name="Sosa J E."/>
            <person name="Modenutti C."/>
        </authorList>
    </citation>
    <scope>NUCLEOTIDE SEQUENCE [LARGE SCALE GENOMIC DNA]</scope>
</reference>
<evidence type="ECO:0000313" key="1">
    <source>
        <dbReference type="EMBL" id="CAK9144156.1"/>
    </source>
</evidence>
<comment type="caution">
    <text evidence="1">The sequence shown here is derived from an EMBL/GenBank/DDBJ whole genome shotgun (WGS) entry which is preliminary data.</text>
</comment>
<accession>A0ABC8RGR6</accession>
<protein>
    <submittedName>
        <fullName evidence="1">Uncharacterized protein</fullName>
    </submittedName>
</protein>
<dbReference type="EMBL" id="CAUOFW020001369">
    <property type="protein sequence ID" value="CAK9144156.1"/>
    <property type="molecule type" value="Genomic_DNA"/>
</dbReference>
<gene>
    <name evidence="1" type="ORF">ILEXP_LOCUS11896</name>
</gene>
<keyword evidence="2" id="KW-1185">Reference proteome</keyword>